<dbReference type="AlphaFoldDB" id="A0A975B4D2"/>
<sequence>MIHVHNLMEKAVYDNIFPGGVLLAAEKGEILFCKAYGHADIFANTKMNVDTVFDLASLTKPLAASAALMKLTEETSGLPEWELGNIIPEICSTDKAHIKIKHLLSHTSGFPDYRPYYLKINKVTDENPKTVLRELLIKESLVSFPGKKVIYSDLGFMMLEWVIEKLTATALDCFLDKEIYSPLGIKNLFFPGISYKKEKHFAATELCPWRRKLLKGAVHDDNAYAAGGIQGHAGLFGTIKDVFILLCELLNAVKGNKNQGVFKKKVVEYFFRPYRNTGRSLGFDMPSPEGSSSGCFFCKNSVGHLGFTGTSFWMDIDRYIILILLTNRIHPYRHNYKIKIFRPVIHNAVMEKIMNK</sequence>
<proteinExistence type="predicted"/>
<dbReference type="RefSeq" id="WP_207690410.1">
    <property type="nucleotide sequence ID" value="NZ_CP061799.1"/>
</dbReference>
<dbReference type="Proteomes" id="UP000663720">
    <property type="component" value="Chromosome"/>
</dbReference>
<dbReference type="InterPro" id="IPR001466">
    <property type="entry name" value="Beta-lactam-related"/>
</dbReference>
<dbReference type="KEGG" id="dli:dnl_07990"/>
<protein>
    <submittedName>
        <fullName evidence="3">Beta-lactamase</fullName>
    </submittedName>
</protein>
<keyword evidence="1" id="KW-0378">Hydrolase</keyword>
<gene>
    <name evidence="3" type="ORF">dnl_07990</name>
</gene>
<feature type="domain" description="Beta-lactamase-related" evidence="2">
    <location>
        <begin position="7"/>
        <end position="331"/>
    </location>
</feature>
<dbReference type="InterPro" id="IPR012338">
    <property type="entry name" value="Beta-lactam/transpept-like"/>
</dbReference>
<keyword evidence="4" id="KW-1185">Reference proteome</keyword>
<name>A0A975B4D2_9BACT</name>
<dbReference type="EMBL" id="CP061799">
    <property type="protein sequence ID" value="QTA78575.1"/>
    <property type="molecule type" value="Genomic_DNA"/>
</dbReference>
<evidence type="ECO:0000256" key="1">
    <source>
        <dbReference type="ARBA" id="ARBA00022801"/>
    </source>
</evidence>
<evidence type="ECO:0000313" key="4">
    <source>
        <dbReference type="Proteomes" id="UP000663720"/>
    </source>
</evidence>
<dbReference type="SUPFAM" id="SSF56601">
    <property type="entry name" value="beta-lactamase/transpeptidase-like"/>
    <property type="match status" value="1"/>
</dbReference>
<evidence type="ECO:0000313" key="3">
    <source>
        <dbReference type="EMBL" id="QTA78575.1"/>
    </source>
</evidence>
<accession>A0A975B4D2</accession>
<organism evidence="3 4">
    <name type="scientific">Desulfonema limicola</name>
    <dbReference type="NCBI Taxonomy" id="45656"/>
    <lineage>
        <taxon>Bacteria</taxon>
        <taxon>Pseudomonadati</taxon>
        <taxon>Thermodesulfobacteriota</taxon>
        <taxon>Desulfobacteria</taxon>
        <taxon>Desulfobacterales</taxon>
        <taxon>Desulfococcaceae</taxon>
        <taxon>Desulfonema</taxon>
    </lineage>
</organism>
<evidence type="ECO:0000259" key="2">
    <source>
        <dbReference type="Pfam" id="PF00144"/>
    </source>
</evidence>
<dbReference type="InterPro" id="IPR050789">
    <property type="entry name" value="Diverse_Enzym_Activities"/>
</dbReference>
<reference evidence="3" key="1">
    <citation type="journal article" date="2021" name="Microb. Physiol.">
        <title>Proteogenomic Insights into the Physiology of Marine, Sulfate-Reducing, Filamentous Desulfonema limicola and Desulfonema magnum.</title>
        <authorList>
            <person name="Schnaars V."/>
            <person name="Wohlbrand L."/>
            <person name="Scheve S."/>
            <person name="Hinrichs C."/>
            <person name="Reinhardt R."/>
            <person name="Rabus R."/>
        </authorList>
    </citation>
    <scope>NUCLEOTIDE SEQUENCE</scope>
    <source>
        <strain evidence="3">5ac10</strain>
    </source>
</reference>
<dbReference type="PANTHER" id="PTHR43283">
    <property type="entry name" value="BETA-LACTAMASE-RELATED"/>
    <property type="match status" value="1"/>
</dbReference>
<dbReference type="Pfam" id="PF00144">
    <property type="entry name" value="Beta-lactamase"/>
    <property type="match status" value="1"/>
</dbReference>
<dbReference type="Gene3D" id="3.40.710.10">
    <property type="entry name" value="DD-peptidase/beta-lactamase superfamily"/>
    <property type="match status" value="1"/>
</dbReference>
<dbReference type="PANTHER" id="PTHR43283:SF11">
    <property type="entry name" value="BETA-LACTAMASE-RELATED DOMAIN-CONTAINING PROTEIN"/>
    <property type="match status" value="1"/>
</dbReference>
<dbReference type="GO" id="GO:0016787">
    <property type="term" value="F:hydrolase activity"/>
    <property type="evidence" value="ECO:0007669"/>
    <property type="project" value="UniProtKB-KW"/>
</dbReference>